<dbReference type="PANTHER" id="PTHR47204">
    <property type="entry name" value="OS02G0168900 PROTEIN"/>
    <property type="match status" value="1"/>
</dbReference>
<accession>A0AAV7DU41</accession>
<dbReference type="InterPro" id="IPR013924">
    <property type="entry name" value="RNase_H2_suC"/>
</dbReference>
<keyword evidence="2" id="KW-1185">Reference proteome</keyword>
<protein>
    <submittedName>
        <fullName evidence="1">Uncharacterized protein</fullName>
    </submittedName>
</protein>
<organism evidence="1 2">
    <name type="scientific">Aristolochia fimbriata</name>
    <name type="common">White veined hardy Dutchman's pipe vine</name>
    <dbReference type="NCBI Taxonomy" id="158543"/>
    <lineage>
        <taxon>Eukaryota</taxon>
        <taxon>Viridiplantae</taxon>
        <taxon>Streptophyta</taxon>
        <taxon>Embryophyta</taxon>
        <taxon>Tracheophyta</taxon>
        <taxon>Spermatophyta</taxon>
        <taxon>Magnoliopsida</taxon>
        <taxon>Magnoliidae</taxon>
        <taxon>Piperales</taxon>
        <taxon>Aristolochiaceae</taxon>
        <taxon>Aristolochia</taxon>
    </lineage>
</organism>
<sequence>MEFKEDLDSMDDRRSDVADFIDLKSLDQVTDLTSQIHNLPCCIRHDGECQVSDYFKPKKTGVVLEGLEVEEGSFRGRRLRGATVPVPDGYRGLVLERRKDMGKGKGVEASDENSSWEATAKFDNITYWNHDSFPSQNDALMRFLHWFPVADALHKPVTVEDLGCISNSLDQKL</sequence>
<dbReference type="CDD" id="cd09271">
    <property type="entry name" value="RNase_H2-C"/>
    <property type="match status" value="1"/>
</dbReference>
<dbReference type="GO" id="GO:0032299">
    <property type="term" value="C:ribonuclease H2 complex"/>
    <property type="evidence" value="ECO:0007669"/>
    <property type="project" value="InterPro"/>
</dbReference>
<dbReference type="Pfam" id="PF08615">
    <property type="entry name" value="RNase_H2_suC"/>
    <property type="match status" value="1"/>
</dbReference>
<comment type="caution">
    <text evidence="1">The sequence shown here is derived from an EMBL/GenBank/DDBJ whole genome shotgun (WGS) entry which is preliminary data.</text>
</comment>
<name>A0AAV7DU41_ARIFI</name>
<dbReference type="AlphaFoldDB" id="A0AAV7DU41"/>
<dbReference type="Proteomes" id="UP000825729">
    <property type="component" value="Unassembled WGS sequence"/>
</dbReference>
<proteinExistence type="predicted"/>
<evidence type="ECO:0000313" key="1">
    <source>
        <dbReference type="EMBL" id="KAG9439509.1"/>
    </source>
</evidence>
<evidence type="ECO:0000313" key="2">
    <source>
        <dbReference type="Proteomes" id="UP000825729"/>
    </source>
</evidence>
<dbReference type="PANTHER" id="PTHR47204:SF1">
    <property type="entry name" value="RIBONUCLEASE H2 SUBUNIT C"/>
    <property type="match status" value="1"/>
</dbReference>
<dbReference type="GO" id="GO:0006401">
    <property type="term" value="P:RNA catabolic process"/>
    <property type="evidence" value="ECO:0007669"/>
    <property type="project" value="InterPro"/>
</dbReference>
<reference evidence="1 2" key="1">
    <citation type="submission" date="2021-07" db="EMBL/GenBank/DDBJ databases">
        <title>The Aristolochia fimbriata genome: insights into angiosperm evolution, floral development and chemical biosynthesis.</title>
        <authorList>
            <person name="Jiao Y."/>
        </authorList>
    </citation>
    <scope>NUCLEOTIDE SEQUENCE [LARGE SCALE GENOMIC DNA]</scope>
    <source>
        <strain evidence="1">IBCAS-2021</strain>
        <tissue evidence="1">Leaf</tissue>
    </source>
</reference>
<gene>
    <name evidence="1" type="ORF">H6P81_019674</name>
</gene>
<dbReference type="EMBL" id="JAINDJ010000008">
    <property type="protein sequence ID" value="KAG9439509.1"/>
    <property type="molecule type" value="Genomic_DNA"/>
</dbReference>
<dbReference type="Gene3D" id="2.40.128.680">
    <property type="match status" value="1"/>
</dbReference>